<accession>A0A7I8DBX1</accession>
<gene>
    <name evidence="1" type="ORF">skT53_25800</name>
</gene>
<proteinExistence type="predicted"/>
<evidence type="ECO:0000313" key="2">
    <source>
        <dbReference type="Proteomes" id="UP000593802"/>
    </source>
</evidence>
<sequence length="74" mass="8037">MKILEELLAGVPLPRMVKVKQKFRASEVADIPILAREVVNAVKSAGGQPFLIPAMGSHGGVTSEGQRVRMKRIK</sequence>
<dbReference type="AlphaFoldDB" id="A0A7I8DBX1"/>
<keyword evidence="2" id="KW-1185">Reference proteome</keyword>
<dbReference type="KEGG" id="eff:skT53_25800"/>
<reference evidence="1 2" key="1">
    <citation type="submission" date="2020-08" db="EMBL/GenBank/DDBJ databases">
        <title>Complete Genome Sequence of Effusibacillus dendaii Strain skT53, Isolated from Farmland soil.</title>
        <authorList>
            <person name="Konishi T."/>
            <person name="Kawasaki H."/>
        </authorList>
    </citation>
    <scope>NUCLEOTIDE SEQUENCE [LARGE SCALE GENOMIC DNA]</scope>
    <source>
        <strain evidence="2">skT53</strain>
    </source>
</reference>
<protein>
    <recommendedName>
        <fullName evidence="3">LarA-like N-terminal domain-containing protein</fullName>
    </recommendedName>
</protein>
<dbReference type="RefSeq" id="WP_318978524.1">
    <property type="nucleotide sequence ID" value="NZ_AP023366.1"/>
</dbReference>
<evidence type="ECO:0008006" key="3">
    <source>
        <dbReference type="Google" id="ProtNLM"/>
    </source>
</evidence>
<name>A0A7I8DBX1_9BACL</name>
<evidence type="ECO:0000313" key="1">
    <source>
        <dbReference type="EMBL" id="BCJ87595.1"/>
    </source>
</evidence>
<dbReference type="Proteomes" id="UP000593802">
    <property type="component" value="Chromosome"/>
</dbReference>
<organism evidence="1 2">
    <name type="scientific">Effusibacillus dendaii</name>
    <dbReference type="NCBI Taxonomy" id="2743772"/>
    <lineage>
        <taxon>Bacteria</taxon>
        <taxon>Bacillati</taxon>
        <taxon>Bacillota</taxon>
        <taxon>Bacilli</taxon>
        <taxon>Bacillales</taxon>
        <taxon>Alicyclobacillaceae</taxon>
        <taxon>Effusibacillus</taxon>
    </lineage>
</organism>
<dbReference type="EMBL" id="AP023366">
    <property type="protein sequence ID" value="BCJ87595.1"/>
    <property type="molecule type" value="Genomic_DNA"/>
</dbReference>